<dbReference type="EMBL" id="ACJN02000002">
    <property type="protein sequence ID" value="EFI35158.1"/>
    <property type="molecule type" value="Genomic_DNA"/>
</dbReference>
<dbReference type="InterPro" id="IPR046257">
    <property type="entry name" value="DUF6290"/>
</dbReference>
<dbReference type="Proteomes" id="UP000005496">
    <property type="component" value="Unassembled WGS sequence"/>
</dbReference>
<dbReference type="AlphaFoldDB" id="D6SQY2"/>
<comment type="caution">
    <text evidence="1">The sequence shown here is derived from an EMBL/GenBank/DDBJ whole genome shotgun (WGS) entry which is preliminary data.</text>
</comment>
<evidence type="ECO:0000313" key="2">
    <source>
        <dbReference type="Proteomes" id="UP000005496"/>
    </source>
</evidence>
<organism evidence="1 2">
    <name type="scientific">Desulfonatronospira thiodismutans ASO3-1</name>
    <dbReference type="NCBI Taxonomy" id="555779"/>
    <lineage>
        <taxon>Bacteria</taxon>
        <taxon>Pseudomonadati</taxon>
        <taxon>Thermodesulfobacteriota</taxon>
        <taxon>Desulfovibrionia</taxon>
        <taxon>Desulfovibrionales</taxon>
        <taxon>Desulfonatronovibrionaceae</taxon>
        <taxon>Desulfonatronospira</taxon>
    </lineage>
</organism>
<sequence length="79" mass="9195">MENTKMHTVRLPVGLSQRLKLLSKATKRTKSHFIREALERTLEDLEDAYLAETAYEEYLKSKEKAISLEDVERDIDLAD</sequence>
<protein>
    <recommendedName>
        <fullName evidence="3">CopG domain protein DNA-binding domain protein</fullName>
    </recommendedName>
</protein>
<dbReference type="eggNOG" id="COG4710">
    <property type="taxonomic scope" value="Bacteria"/>
</dbReference>
<dbReference type="SUPFAM" id="SSF47598">
    <property type="entry name" value="Ribbon-helix-helix"/>
    <property type="match status" value="1"/>
</dbReference>
<accession>D6SQY2</accession>
<dbReference type="InterPro" id="IPR010985">
    <property type="entry name" value="Ribbon_hlx_hlx"/>
</dbReference>
<keyword evidence="2" id="KW-1185">Reference proteome</keyword>
<evidence type="ECO:0008006" key="3">
    <source>
        <dbReference type="Google" id="ProtNLM"/>
    </source>
</evidence>
<dbReference type="InterPro" id="IPR013321">
    <property type="entry name" value="Arc_rbn_hlx_hlx"/>
</dbReference>
<gene>
    <name evidence="1" type="ORF">Dthio_PD2556</name>
</gene>
<dbReference type="RefSeq" id="WP_008870472.1">
    <property type="nucleotide sequence ID" value="NZ_ACJN02000002.1"/>
</dbReference>
<proteinExistence type="predicted"/>
<reference evidence="1" key="1">
    <citation type="submission" date="2010-05" db="EMBL/GenBank/DDBJ databases">
        <title>The draft genome of Desulfonatronospira thiodismutans ASO3-1.</title>
        <authorList>
            <consortium name="US DOE Joint Genome Institute (JGI-PGF)"/>
            <person name="Lucas S."/>
            <person name="Copeland A."/>
            <person name="Lapidus A."/>
            <person name="Cheng J.-F."/>
            <person name="Bruce D."/>
            <person name="Goodwin L."/>
            <person name="Pitluck S."/>
            <person name="Chertkov O."/>
            <person name="Brettin T."/>
            <person name="Detter J.C."/>
            <person name="Han C."/>
            <person name="Land M.L."/>
            <person name="Hauser L."/>
            <person name="Kyrpides N."/>
            <person name="Mikhailova N."/>
            <person name="Muyzer G."/>
            <person name="Woyke T."/>
        </authorList>
    </citation>
    <scope>NUCLEOTIDE SEQUENCE [LARGE SCALE GENOMIC DNA]</scope>
    <source>
        <strain evidence="1">ASO3-1</strain>
    </source>
</reference>
<dbReference type="GO" id="GO:0006355">
    <property type="term" value="P:regulation of DNA-templated transcription"/>
    <property type="evidence" value="ECO:0007669"/>
    <property type="project" value="InterPro"/>
</dbReference>
<dbReference type="Pfam" id="PF19807">
    <property type="entry name" value="DUF6290"/>
    <property type="match status" value="1"/>
</dbReference>
<name>D6SQY2_9BACT</name>
<dbReference type="Gene3D" id="1.10.1220.10">
    <property type="entry name" value="Met repressor-like"/>
    <property type="match status" value="1"/>
</dbReference>
<evidence type="ECO:0000313" key="1">
    <source>
        <dbReference type="EMBL" id="EFI35158.1"/>
    </source>
</evidence>